<dbReference type="Pfam" id="PF22562">
    <property type="entry name" value="UBA_7"/>
    <property type="match status" value="1"/>
</dbReference>
<dbReference type="Gene3D" id="1.10.8.10">
    <property type="entry name" value="DNA helicase RuvA subunit, C-terminal domain"/>
    <property type="match status" value="2"/>
</dbReference>
<dbReference type="RefSeq" id="XP_008215228.1">
    <property type="nucleotide sequence ID" value="XM_008217006.4"/>
</dbReference>
<dbReference type="InterPro" id="IPR057650">
    <property type="entry name" value="UBL_UBAC1"/>
</dbReference>
<sequence>MFPWVKEQITEAWNNRKSSRSAKKHSLNGSSEDPGGMQTSSATSESFLINVISLDGGVLYVAVTLDFTVDKVKSIATEHFYGHDKTRPASQFRLVHATMLKPLTDEKNLGEEEISESDELLLVEVRPAAEKENLTEDALKGPTDEEILNATKHLPVRNPAKPAITSECPADFQSEIRKILITLVQASAKILMYSSEADEFYEIIKEKLEAQLKPPNDPKAVKYLVDMGFSERKALKALRLRKMNTSEALEWLLEHQDDPDDDDDIELPSIETVLNEAGPSSSGALEGARKSSIKQTIYKLFGKNNETLQKKPNLVHIVNLILDSFHQYQKMDFKPSATLVQSLEEMGFAKEEVLETLKITGNNHANACAWLLGERRPSLQNLYEGMDPEGPIYDAIMNNPQIQLSLTNPKMLLAYLSMLETPTSTSLWMKDPQVSPVLSQIFKTYHAEKHAIHVNRYDDS</sequence>
<dbReference type="AlphaFoldDB" id="A0A7M7HGS8"/>
<evidence type="ECO:0000313" key="3">
    <source>
        <dbReference type="EnsemblMetazoa" id="XP_008215228"/>
    </source>
</evidence>
<dbReference type="Pfam" id="PF23326">
    <property type="entry name" value="UBL_UBAC1"/>
    <property type="match status" value="1"/>
</dbReference>
<protein>
    <recommendedName>
        <fullName evidence="2">UBA domain-containing protein</fullName>
    </recommendedName>
</protein>
<organism evidence="3 4">
    <name type="scientific">Nasonia vitripennis</name>
    <name type="common">Parasitic wasp</name>
    <dbReference type="NCBI Taxonomy" id="7425"/>
    <lineage>
        <taxon>Eukaryota</taxon>
        <taxon>Metazoa</taxon>
        <taxon>Ecdysozoa</taxon>
        <taxon>Arthropoda</taxon>
        <taxon>Hexapoda</taxon>
        <taxon>Insecta</taxon>
        <taxon>Pterygota</taxon>
        <taxon>Neoptera</taxon>
        <taxon>Endopterygota</taxon>
        <taxon>Hymenoptera</taxon>
        <taxon>Apocrita</taxon>
        <taxon>Proctotrupomorpha</taxon>
        <taxon>Chalcidoidea</taxon>
        <taxon>Pteromalidae</taxon>
        <taxon>Pteromalinae</taxon>
        <taxon>Nasonia</taxon>
    </lineage>
</organism>
<evidence type="ECO:0000259" key="2">
    <source>
        <dbReference type="PROSITE" id="PS50030"/>
    </source>
</evidence>
<dbReference type="Proteomes" id="UP000002358">
    <property type="component" value="Chromosome 1"/>
</dbReference>
<dbReference type="PANTHER" id="PTHR46738:SF1">
    <property type="entry name" value="UBIQUITIN-ASSOCIATED DOMAIN-CONTAINING PROTEIN 1"/>
    <property type="match status" value="1"/>
</dbReference>
<feature type="domain" description="UBA" evidence="2">
    <location>
        <begin position="330"/>
        <end position="374"/>
    </location>
</feature>
<dbReference type="InParanoid" id="A0A7M7HGS8"/>
<dbReference type="KEGG" id="nvi:100121235"/>
<dbReference type="GO" id="GO:0000151">
    <property type="term" value="C:ubiquitin ligase complex"/>
    <property type="evidence" value="ECO:0007669"/>
    <property type="project" value="TreeGrafter"/>
</dbReference>
<dbReference type="FunCoup" id="A0A7M7HGS8">
    <property type="interactions" value="194"/>
</dbReference>
<dbReference type="RefSeq" id="XP_032455422.1">
    <property type="nucleotide sequence ID" value="XM_032599531.1"/>
</dbReference>
<dbReference type="GeneID" id="100121235"/>
<dbReference type="PANTHER" id="PTHR46738">
    <property type="entry name" value="UBIQUITIN-ASSOCIATED DOMAIN-CONTAINING PROTEIN 1"/>
    <property type="match status" value="1"/>
</dbReference>
<dbReference type="EnsemblMetazoa" id="XM_008217008">
    <property type="protein sequence ID" value="XP_008215230"/>
    <property type="gene ID" value="LOC100121235"/>
</dbReference>
<dbReference type="InterPro" id="IPR015940">
    <property type="entry name" value="UBA"/>
</dbReference>
<dbReference type="SMART" id="SM00165">
    <property type="entry name" value="UBA"/>
    <property type="match status" value="2"/>
</dbReference>
<evidence type="ECO:0000256" key="1">
    <source>
        <dbReference type="SAM" id="MobiDB-lite"/>
    </source>
</evidence>
<dbReference type="InterPro" id="IPR029071">
    <property type="entry name" value="Ubiquitin-like_domsf"/>
</dbReference>
<dbReference type="RefSeq" id="XP_008215230.1">
    <property type="nucleotide sequence ID" value="XM_008217008.4"/>
</dbReference>
<dbReference type="InterPro" id="IPR009060">
    <property type="entry name" value="UBA-like_sf"/>
</dbReference>
<reference evidence="3" key="1">
    <citation type="submission" date="2021-01" db="UniProtKB">
        <authorList>
            <consortium name="EnsemblMetazoa"/>
        </authorList>
    </citation>
    <scope>IDENTIFICATION</scope>
</reference>
<keyword evidence="4" id="KW-1185">Reference proteome</keyword>
<feature type="compositionally biased region" description="Basic residues" evidence="1">
    <location>
        <begin position="17"/>
        <end position="26"/>
    </location>
</feature>
<dbReference type="SUPFAM" id="SSF54236">
    <property type="entry name" value="Ubiquitin-like"/>
    <property type="match status" value="1"/>
</dbReference>
<dbReference type="RefSeq" id="XP_032455420.1">
    <property type="nucleotide sequence ID" value="XM_032599529.1"/>
</dbReference>
<dbReference type="SUPFAM" id="SSF46934">
    <property type="entry name" value="UBA-like"/>
    <property type="match status" value="2"/>
</dbReference>
<feature type="domain" description="UBA" evidence="2">
    <location>
        <begin position="215"/>
        <end position="255"/>
    </location>
</feature>
<dbReference type="RefSeq" id="XP_008215227.1">
    <property type="nucleotide sequence ID" value="XM_008217005.4"/>
</dbReference>
<feature type="compositionally biased region" description="Polar residues" evidence="1">
    <location>
        <begin position="27"/>
        <end position="40"/>
    </location>
</feature>
<dbReference type="EnsemblMetazoa" id="XM_008217006">
    <property type="protein sequence ID" value="XP_008215228"/>
    <property type="gene ID" value="LOC100121235"/>
</dbReference>
<evidence type="ECO:0000313" key="4">
    <source>
        <dbReference type="Proteomes" id="UP000002358"/>
    </source>
</evidence>
<dbReference type="CTD" id="37261"/>
<proteinExistence type="predicted"/>
<dbReference type="CDD" id="cd14304">
    <property type="entry name" value="UBA2_KPC2"/>
    <property type="match status" value="1"/>
</dbReference>
<dbReference type="EnsemblMetazoa" id="XM_032599529">
    <property type="protein sequence ID" value="XP_032455420"/>
    <property type="gene ID" value="LOC100121235"/>
</dbReference>
<dbReference type="Gene3D" id="1.10.260.100">
    <property type="match status" value="1"/>
</dbReference>
<dbReference type="InterPro" id="IPR041927">
    <property type="entry name" value="UBA2_UBAC1"/>
</dbReference>
<dbReference type="InterPro" id="IPR052476">
    <property type="entry name" value="UBAC1"/>
</dbReference>
<name>A0A7M7HGS8_NASVI</name>
<dbReference type="OrthoDB" id="336240at2759"/>
<accession>A0A7M7HGS8</accession>
<dbReference type="PROSITE" id="PS50030">
    <property type="entry name" value="UBA"/>
    <property type="match status" value="2"/>
</dbReference>
<dbReference type="EnsemblMetazoa" id="XM_008217005">
    <property type="protein sequence ID" value="XP_008215227"/>
    <property type="gene ID" value="LOC100121235"/>
</dbReference>
<feature type="region of interest" description="Disordered" evidence="1">
    <location>
        <begin position="15"/>
        <end position="40"/>
    </location>
</feature>
<dbReference type="EnsemblMetazoa" id="XM_032599531">
    <property type="protein sequence ID" value="XP_032455422"/>
    <property type="gene ID" value="LOC100121235"/>
</dbReference>